<dbReference type="FunFam" id="2.60.200.20:FF:000017">
    <property type="entry name" value="Nibrin"/>
    <property type="match status" value="1"/>
</dbReference>
<dbReference type="Pfam" id="PF00498">
    <property type="entry name" value="FHA"/>
    <property type="match status" value="1"/>
</dbReference>
<comment type="caution">
    <text evidence="11">The sequence shown here is derived from an EMBL/GenBank/DDBJ whole genome shotgun (WGS) entry which is preliminary data.</text>
</comment>
<gene>
    <name evidence="11" type="ORF">NESM_000719600</name>
</gene>
<reference evidence="11 12" key="1">
    <citation type="journal article" date="2021" name="MBio">
        <title>A New Model Trypanosomatid, Novymonas esmeraldas: Genomic Perception of Its 'Candidatus Pandoraea novymonadis' Endosymbiont.</title>
        <authorList>
            <person name="Zakharova A."/>
            <person name="Saura A."/>
            <person name="Butenko A."/>
            <person name="Podesvova L."/>
            <person name="Warmusova S."/>
            <person name="Kostygov A.Y."/>
            <person name="Nenarokova A."/>
            <person name="Lukes J."/>
            <person name="Opperdoes F.R."/>
            <person name="Yurchenko V."/>
        </authorList>
    </citation>
    <scope>NUCLEOTIDE SEQUENCE [LARGE SCALE GENOMIC DNA]</scope>
    <source>
        <strain evidence="11 12">E262AT.01</strain>
    </source>
</reference>
<feature type="compositionally biased region" description="Low complexity" evidence="9">
    <location>
        <begin position="464"/>
        <end position="490"/>
    </location>
</feature>
<dbReference type="PANTHER" id="PTHR12162">
    <property type="entry name" value="NIBRIN-RELATED"/>
    <property type="match status" value="1"/>
</dbReference>
<dbReference type="SUPFAM" id="SSF49879">
    <property type="entry name" value="SMAD/FHA domain"/>
    <property type="match status" value="1"/>
</dbReference>
<feature type="compositionally biased region" description="Low complexity" evidence="9">
    <location>
        <begin position="763"/>
        <end position="793"/>
    </location>
</feature>
<dbReference type="PROSITE" id="PS50006">
    <property type="entry name" value="FHA_DOMAIN"/>
    <property type="match status" value="1"/>
</dbReference>
<keyword evidence="5" id="KW-0234">DNA repair</keyword>
<dbReference type="InterPro" id="IPR000253">
    <property type="entry name" value="FHA_dom"/>
</dbReference>
<dbReference type="GO" id="GO:0000724">
    <property type="term" value="P:double-strand break repair via homologous recombination"/>
    <property type="evidence" value="ECO:0007669"/>
    <property type="project" value="TreeGrafter"/>
</dbReference>
<keyword evidence="3" id="KW-0158">Chromosome</keyword>
<protein>
    <submittedName>
        <fullName evidence="11">FHA domain containing protein</fullName>
    </submittedName>
</protein>
<feature type="compositionally biased region" description="Acidic residues" evidence="9">
    <location>
        <begin position="630"/>
        <end position="644"/>
    </location>
</feature>
<name>A0AAW0EVC7_9TRYP</name>
<feature type="domain" description="FHA" evidence="10">
    <location>
        <begin position="24"/>
        <end position="85"/>
    </location>
</feature>
<dbReference type="CDD" id="cd22667">
    <property type="entry name" value="FHA_NBN"/>
    <property type="match status" value="1"/>
</dbReference>
<dbReference type="Gene3D" id="2.60.200.20">
    <property type="match status" value="1"/>
</dbReference>
<evidence type="ECO:0000313" key="11">
    <source>
        <dbReference type="EMBL" id="KAK7197679.1"/>
    </source>
</evidence>
<evidence type="ECO:0000256" key="2">
    <source>
        <dbReference type="ARBA" id="ARBA00004286"/>
    </source>
</evidence>
<comment type="similarity">
    <text evidence="8">Belongs to the Nibrin family.</text>
</comment>
<dbReference type="Proteomes" id="UP001430356">
    <property type="component" value="Unassembled WGS sequence"/>
</dbReference>
<dbReference type="GO" id="GO:0007095">
    <property type="term" value="P:mitotic G2 DNA damage checkpoint signaling"/>
    <property type="evidence" value="ECO:0007669"/>
    <property type="project" value="InterPro"/>
</dbReference>
<keyword evidence="12" id="KW-1185">Reference proteome</keyword>
<evidence type="ECO:0000313" key="12">
    <source>
        <dbReference type="Proteomes" id="UP001430356"/>
    </source>
</evidence>
<sequence length="1256" mass="131269">MYILEVNHGGGEVHRHFLLPAQTYTLGRKECRILLPAAEPSISRHHATIVVSPMPRHSVLDPGAQLEVRIEDASKHGTFVDHERIGKDNTRFLYPEDRIRLGLRVTARIIPMLLVLAISPDLTDAHLDLVLDACVHIGAIVVEDTIPSPTSYYEQHTNCIGFLYVAEDAFTMEETMMAALGYGYTLVTPHYITGLVRALEEKDTLMPNEFPTPLSPSPAALALRSVHYRRPAQTFFSVAEFLSIGRPIVATVFHGYTFVLLDGALAEAYGGVLSRFGGVVESIAADAAATWHSRPPSAAAAPFPLTTVVLVSEGDFRSLSVDVMERGGGGGGAATTTAKQSRTVMSGYLMLYRRGVCLIPEENIHLALYRNDLRELNTKASACYLQRTAEAMLADTPATVQTADTAGRPSSGAVVGDATNFGSRRSSATRASESPASSMISSTPVIARRTRETSAGAGHSPLRAESSGAVATAAAPQTSSSATVGTSGVTRSRTNSRASSPYLPPPPPPQQQQQQLPPGPVTEVAPLAAPVNGRHHSSSASTPPAASVAAAAALVATGPVTSVVASSSTATTEEALATSTSTSAGAAAAAAAAPGASGPQPVQRRPINAARRHTHPFSLSARLRSTASEESGDDEDNGDDEVGEPEPQPVEDGSVDRRCSSAQTSARRASGSVRRASAGHSPPILPLRSEGVVWSRSRAASASQPATAAGGGTGSLARRQSVDAAEERPPLAPQHSGSEEPRRGSTALEEWRRRSSAAAVPLDDTTADGTAAPPTQATGTTTTTTTASAAAAPVLQSGGSSRAAQPSPALPPHRVERARGSAASRAGETSVQLPQPLSVRRGEQRLATSSTPVVRRASVLDGSSTDGGRATSPQAQSRSHTDRFTTPERDVVLHTASQVNKSPPRQRVEAVRIGSFSRDLETSVSRHADPAEDGGGSMGNRRSVVRRESVGSINRPPPSAGNGPALTRRLSSSFQRSDSAQLRELATPHRLMTPRVSTSVPRNRHAHAYGSVPRHRSPLASADAVTPNASVSDVGDSHGGGSASVQRGSIRRRRGSPSHSNGGGSFASTFAVPASNIAAPGASRGPRSSSVASAGGATSSATAESYQRMNEALCTHCQTFMGEFLDAFLGETEQTTRVVVRQTFMDATSKQALEDGARRIVEFLQYVNGTESDIPAVYSTGVTRAACHQVRQKSQYALSKMKACYKTVNCKVPSVLTRARAALSTRTVSPTSLPAGAAAAAAAAGVRGPSRRQSTA</sequence>
<keyword evidence="7" id="KW-0131">Cell cycle</keyword>
<feature type="compositionally biased region" description="Polar residues" evidence="9">
    <location>
        <begin position="969"/>
        <end position="980"/>
    </location>
</feature>
<feature type="compositionally biased region" description="Polar residues" evidence="9">
    <location>
        <begin position="861"/>
        <end position="878"/>
    </location>
</feature>
<comment type="subcellular location">
    <subcellularLocation>
        <location evidence="2">Chromosome</location>
    </subcellularLocation>
    <subcellularLocation>
        <location evidence="1">Nucleus</location>
    </subcellularLocation>
</comment>
<feature type="region of interest" description="Disordered" evidence="9">
    <location>
        <begin position="402"/>
        <end position="526"/>
    </location>
</feature>
<feature type="compositionally biased region" description="Low complexity" evidence="9">
    <location>
        <begin position="423"/>
        <end position="442"/>
    </location>
</feature>
<dbReference type="InterPro" id="IPR040227">
    <property type="entry name" value="Nibrin-rel"/>
</dbReference>
<evidence type="ECO:0000256" key="8">
    <source>
        <dbReference type="ARBA" id="ARBA00044757"/>
    </source>
</evidence>
<feature type="compositionally biased region" description="Low complexity" evidence="9">
    <location>
        <begin position="695"/>
        <end position="708"/>
    </location>
</feature>
<evidence type="ECO:0000256" key="7">
    <source>
        <dbReference type="ARBA" id="ARBA00023306"/>
    </source>
</evidence>
<dbReference type="GO" id="GO:0030870">
    <property type="term" value="C:Mre11 complex"/>
    <property type="evidence" value="ECO:0007669"/>
    <property type="project" value="InterPro"/>
</dbReference>
<feature type="region of interest" description="Disordered" evidence="9">
    <location>
        <begin position="611"/>
        <end position="888"/>
    </location>
</feature>
<feature type="compositionally biased region" description="Basic and acidic residues" evidence="9">
    <location>
        <begin position="919"/>
        <end position="930"/>
    </location>
</feature>
<evidence type="ECO:0000256" key="5">
    <source>
        <dbReference type="ARBA" id="ARBA00023204"/>
    </source>
</evidence>
<feature type="compositionally biased region" description="Low complexity" evidence="9">
    <location>
        <begin position="665"/>
        <end position="679"/>
    </location>
</feature>
<proteinExistence type="inferred from homology"/>
<keyword evidence="4" id="KW-0227">DNA damage</keyword>
<evidence type="ECO:0000256" key="1">
    <source>
        <dbReference type="ARBA" id="ARBA00004123"/>
    </source>
</evidence>
<dbReference type="SMART" id="SM00240">
    <property type="entry name" value="FHA"/>
    <property type="match status" value="1"/>
</dbReference>
<evidence type="ECO:0000259" key="10">
    <source>
        <dbReference type="PROSITE" id="PS50006"/>
    </source>
</evidence>
<dbReference type="GO" id="GO:0005694">
    <property type="term" value="C:chromosome"/>
    <property type="evidence" value="ECO:0007669"/>
    <property type="project" value="UniProtKB-SubCell"/>
</dbReference>
<dbReference type="GO" id="GO:0003684">
    <property type="term" value="F:damaged DNA binding"/>
    <property type="evidence" value="ECO:0007669"/>
    <property type="project" value="TreeGrafter"/>
</dbReference>
<organism evidence="11 12">
    <name type="scientific">Novymonas esmeraldas</name>
    <dbReference type="NCBI Taxonomy" id="1808958"/>
    <lineage>
        <taxon>Eukaryota</taxon>
        <taxon>Discoba</taxon>
        <taxon>Euglenozoa</taxon>
        <taxon>Kinetoplastea</taxon>
        <taxon>Metakinetoplastina</taxon>
        <taxon>Trypanosomatida</taxon>
        <taxon>Trypanosomatidae</taxon>
        <taxon>Novymonas</taxon>
    </lineage>
</organism>
<evidence type="ECO:0000256" key="9">
    <source>
        <dbReference type="SAM" id="MobiDB-lite"/>
    </source>
</evidence>
<evidence type="ECO:0000256" key="6">
    <source>
        <dbReference type="ARBA" id="ARBA00023242"/>
    </source>
</evidence>
<feature type="compositionally biased region" description="Basic and acidic residues" evidence="9">
    <location>
        <begin position="879"/>
        <end position="888"/>
    </location>
</feature>
<feature type="compositionally biased region" description="Basic and acidic residues" evidence="9">
    <location>
        <begin position="737"/>
        <end position="753"/>
    </location>
</feature>
<dbReference type="PANTHER" id="PTHR12162:SF0">
    <property type="entry name" value="NIBRIN"/>
    <property type="match status" value="1"/>
</dbReference>
<feature type="compositionally biased region" description="Basic residues" evidence="9">
    <location>
        <begin position="1002"/>
        <end position="1017"/>
    </location>
</feature>
<dbReference type="AlphaFoldDB" id="A0AAW0EVC7"/>
<evidence type="ECO:0000256" key="4">
    <source>
        <dbReference type="ARBA" id="ARBA00022763"/>
    </source>
</evidence>
<accession>A0AAW0EVC7</accession>
<evidence type="ECO:0000256" key="3">
    <source>
        <dbReference type="ARBA" id="ARBA00022454"/>
    </source>
</evidence>
<dbReference type="InterPro" id="IPR008984">
    <property type="entry name" value="SMAD_FHA_dom_sf"/>
</dbReference>
<keyword evidence="6" id="KW-0539">Nucleus</keyword>
<dbReference type="EMBL" id="JAECZO010000115">
    <property type="protein sequence ID" value="KAK7197679.1"/>
    <property type="molecule type" value="Genomic_DNA"/>
</dbReference>
<feature type="region of interest" description="Disordered" evidence="9">
    <location>
        <begin position="919"/>
        <end position="1067"/>
    </location>
</feature>